<proteinExistence type="predicted"/>
<dbReference type="RefSeq" id="WP_084180063.1">
    <property type="nucleotide sequence ID" value="NZ_BHZF01000001.1"/>
</dbReference>
<dbReference type="Proteomes" id="UP000253517">
    <property type="component" value="Unassembled WGS sequence"/>
</dbReference>
<protein>
    <submittedName>
        <fullName evidence="2">DUF2905 family protein</fullName>
    </submittedName>
</protein>
<reference evidence="2 3" key="1">
    <citation type="submission" date="2018-07" db="EMBL/GenBank/DDBJ databases">
        <title>Genomic Encyclopedia of Type Strains, Phase IV (KMG-IV): sequencing the most valuable type-strain genomes for metagenomic binning, comparative biology and taxonomic classification.</title>
        <authorList>
            <person name="Goeker M."/>
        </authorList>
    </citation>
    <scope>NUCLEOTIDE SEQUENCE [LARGE SCALE GENOMIC DNA]</scope>
    <source>
        <strain evidence="2 3">DSM 21410</strain>
    </source>
</reference>
<comment type="caution">
    <text evidence="2">The sequence shown here is derived from an EMBL/GenBank/DDBJ whole genome shotgun (WGS) entry which is preliminary data.</text>
</comment>
<evidence type="ECO:0000313" key="2">
    <source>
        <dbReference type="EMBL" id="RCX05327.1"/>
    </source>
</evidence>
<dbReference type="PANTHER" id="PTHR36443">
    <property type="entry name" value="BSR5223 PROTEIN"/>
    <property type="match status" value="1"/>
</dbReference>
<dbReference type="PANTHER" id="PTHR36443:SF1">
    <property type="entry name" value="BSR5223 PROTEIN"/>
    <property type="match status" value="1"/>
</dbReference>
<keyword evidence="1" id="KW-1133">Transmembrane helix</keyword>
<keyword evidence="3" id="KW-1185">Reference proteome</keyword>
<dbReference type="InterPro" id="IPR021320">
    <property type="entry name" value="DUF2905"/>
</dbReference>
<keyword evidence="1" id="KW-0472">Membrane</keyword>
<sequence length="72" mass="8163">MSRILIIIGVILLLAGIIWYFLEKVGLTFPPRLPGDILIKKGNTTIYFPIVSSILVSIILTLLLYLISRFKF</sequence>
<name>A0A369AB76_9FLAO</name>
<accession>A0A369AB76</accession>
<evidence type="ECO:0000313" key="3">
    <source>
        <dbReference type="Proteomes" id="UP000253517"/>
    </source>
</evidence>
<feature type="transmembrane region" description="Helical" evidence="1">
    <location>
        <begin position="46"/>
        <end position="67"/>
    </location>
</feature>
<gene>
    <name evidence="2" type="ORF">DES35_101612</name>
</gene>
<feature type="transmembrane region" description="Helical" evidence="1">
    <location>
        <begin position="5"/>
        <end position="22"/>
    </location>
</feature>
<keyword evidence="1" id="KW-0812">Transmembrane</keyword>
<dbReference type="AlphaFoldDB" id="A0A369AB76"/>
<organism evidence="2 3">
    <name type="scientific">Schleiferia thermophila</name>
    <dbReference type="NCBI Taxonomy" id="884107"/>
    <lineage>
        <taxon>Bacteria</taxon>
        <taxon>Pseudomonadati</taxon>
        <taxon>Bacteroidota</taxon>
        <taxon>Flavobacteriia</taxon>
        <taxon>Flavobacteriales</taxon>
        <taxon>Schleiferiaceae</taxon>
        <taxon>Schleiferia</taxon>
    </lineage>
</organism>
<dbReference type="Pfam" id="PF11146">
    <property type="entry name" value="DUF2905"/>
    <property type="match status" value="1"/>
</dbReference>
<dbReference type="EMBL" id="QPJS01000001">
    <property type="protein sequence ID" value="RCX05327.1"/>
    <property type="molecule type" value="Genomic_DNA"/>
</dbReference>
<evidence type="ECO:0000256" key="1">
    <source>
        <dbReference type="SAM" id="Phobius"/>
    </source>
</evidence>